<evidence type="ECO:0000313" key="2">
    <source>
        <dbReference type="EMBL" id="SEQ75330.1"/>
    </source>
</evidence>
<dbReference type="AlphaFoldDB" id="A0A1H9IL43"/>
<dbReference type="Proteomes" id="UP000199114">
    <property type="component" value="Unassembled WGS sequence"/>
</dbReference>
<dbReference type="RefSeq" id="WP_090617516.1">
    <property type="nucleotide sequence ID" value="NZ_FOFD01000003.1"/>
</dbReference>
<dbReference type="Pfam" id="PF18545">
    <property type="entry name" value="HalOD1"/>
    <property type="match status" value="1"/>
</dbReference>
<evidence type="ECO:0000259" key="1">
    <source>
        <dbReference type="Pfam" id="PF18545"/>
    </source>
</evidence>
<evidence type="ECO:0000313" key="3">
    <source>
        <dbReference type="Proteomes" id="UP000199114"/>
    </source>
</evidence>
<name>A0A1H9IL43_9EURY</name>
<accession>A0A1H9IL43</accession>
<feature type="domain" description="Halobacterial output" evidence="1">
    <location>
        <begin position="4"/>
        <end position="58"/>
    </location>
</feature>
<sequence length="72" mass="7751">MHPTIAAVLERVAALEGRSPTALPPLYDTVDPEALASLLESDGDVTVCFEYDGYRIVIGPTPHEVEVIDGTR</sequence>
<dbReference type="EMBL" id="FOFD01000003">
    <property type="protein sequence ID" value="SEQ75330.1"/>
    <property type="molecule type" value="Genomic_DNA"/>
</dbReference>
<dbReference type="InterPro" id="IPR040624">
    <property type="entry name" value="HalOD1"/>
</dbReference>
<gene>
    <name evidence="2" type="ORF">SAMN04489841_2266</name>
</gene>
<dbReference type="OrthoDB" id="221929at2157"/>
<proteinExistence type="predicted"/>
<dbReference type="STRING" id="1186196.SAMN04489841_2266"/>
<protein>
    <recommendedName>
        <fullName evidence="1">Halobacterial output domain-containing protein</fullName>
    </recommendedName>
</protein>
<keyword evidence="3" id="KW-1185">Reference proteome</keyword>
<reference evidence="3" key="1">
    <citation type="submission" date="2016-10" db="EMBL/GenBank/DDBJ databases">
        <authorList>
            <person name="Varghese N."/>
            <person name="Submissions S."/>
        </authorList>
    </citation>
    <scope>NUCLEOTIDE SEQUENCE [LARGE SCALE GENOMIC DNA]</scope>
    <source>
        <strain evidence="3">DSM 25055</strain>
    </source>
</reference>
<organism evidence="2 3">
    <name type="scientific">Natrinema salaciae</name>
    <dbReference type="NCBI Taxonomy" id="1186196"/>
    <lineage>
        <taxon>Archaea</taxon>
        <taxon>Methanobacteriati</taxon>
        <taxon>Methanobacteriota</taxon>
        <taxon>Stenosarchaea group</taxon>
        <taxon>Halobacteria</taxon>
        <taxon>Halobacteriales</taxon>
        <taxon>Natrialbaceae</taxon>
        <taxon>Natrinema</taxon>
    </lineage>
</organism>